<comment type="caution">
    <text evidence="1">The sequence shown here is derived from an EMBL/GenBank/DDBJ whole genome shotgun (WGS) entry which is preliminary data.</text>
</comment>
<reference evidence="1 2" key="1">
    <citation type="journal article" date="2022" name="Plant J.">
        <title>Chromosome-level genome of Camellia lanceoleosa provides a valuable resource for understanding genome evolution and self-incompatibility.</title>
        <authorList>
            <person name="Gong W."/>
            <person name="Xiao S."/>
            <person name="Wang L."/>
            <person name="Liao Z."/>
            <person name="Chang Y."/>
            <person name="Mo W."/>
            <person name="Hu G."/>
            <person name="Li W."/>
            <person name="Zhao G."/>
            <person name="Zhu H."/>
            <person name="Hu X."/>
            <person name="Ji K."/>
            <person name="Xiang X."/>
            <person name="Song Q."/>
            <person name="Yuan D."/>
            <person name="Jin S."/>
            <person name="Zhang L."/>
        </authorList>
    </citation>
    <scope>NUCLEOTIDE SEQUENCE [LARGE SCALE GENOMIC DNA]</scope>
    <source>
        <strain evidence="1">SQ_2022a</strain>
    </source>
</reference>
<name>A0ACC0HHZ6_9ERIC</name>
<evidence type="ECO:0000313" key="2">
    <source>
        <dbReference type="Proteomes" id="UP001060215"/>
    </source>
</evidence>
<keyword evidence="2" id="KW-1185">Reference proteome</keyword>
<sequence>MGRGNHSKGSSHNPSSSSSSNPKSRWHSAINHPSSATKPSISADSNPPPLPPPQPKPSSNPTNNNPTPKPAPSPTPNLSGAPFQFPDDIGPPPPPAYGVHMLERRSIVLADSSVRSYLALPPDYQDFKPAMHPGPELAGPGRGFDTRFPPMGPMSPEFRDRDEIYMLDRNQGYWNSLGPMKRKYGDDEREGKDGNDEFKRQRQQLLQYGNVGLNQNRYMMMGLSDRGEFLAGTSNPRGNELSAAKYMRVGDGGHENMHNVGFKHNDIVDEGALKKSFLHFVKLVYSNESQKKNYLENGRQAPLQCVACGRSSKDFPDMHNLIMHTYNSDTADLLVDHLGLHKALCVLMGWNYLKSPDNSKAYQSLSSNEASANQDDLIIWPPVVIIHNTNTGKGTDGRKEGLGNKEMDNKLRDLGFRGGKSKSMYGIDGHLGITLVKFYGNQSGLKEAVRLAEFFEKESHGRIGWTRAESLKSGRDDENNPNLMKVDGKTGEKKRIFYGYLVTVFDLDKVDFETRKKAVIESRREYKPSA</sequence>
<gene>
    <name evidence="1" type="ORF">LOK49_LG06G03024</name>
</gene>
<proteinExistence type="predicted"/>
<organism evidence="1 2">
    <name type="scientific">Camellia lanceoleosa</name>
    <dbReference type="NCBI Taxonomy" id="1840588"/>
    <lineage>
        <taxon>Eukaryota</taxon>
        <taxon>Viridiplantae</taxon>
        <taxon>Streptophyta</taxon>
        <taxon>Embryophyta</taxon>
        <taxon>Tracheophyta</taxon>
        <taxon>Spermatophyta</taxon>
        <taxon>Magnoliopsida</taxon>
        <taxon>eudicotyledons</taxon>
        <taxon>Gunneridae</taxon>
        <taxon>Pentapetalae</taxon>
        <taxon>asterids</taxon>
        <taxon>Ericales</taxon>
        <taxon>Theaceae</taxon>
        <taxon>Camellia</taxon>
    </lineage>
</organism>
<dbReference type="EMBL" id="CM045762">
    <property type="protein sequence ID" value="KAI8012339.1"/>
    <property type="molecule type" value="Genomic_DNA"/>
</dbReference>
<accession>A0ACC0HHZ6</accession>
<dbReference type="Proteomes" id="UP001060215">
    <property type="component" value="Chromosome 5"/>
</dbReference>
<evidence type="ECO:0000313" key="1">
    <source>
        <dbReference type="EMBL" id="KAI8012339.1"/>
    </source>
</evidence>
<protein>
    <submittedName>
        <fullName evidence="1">Protein SUPPRESSOR OF GENE SILENCING 3</fullName>
    </submittedName>
</protein>